<comment type="caution">
    <text evidence="6">The sequence shown here is derived from an EMBL/GenBank/DDBJ whole genome shotgun (WGS) entry which is preliminary data.</text>
</comment>
<feature type="transmembrane region" description="Helical" evidence="5">
    <location>
        <begin position="111"/>
        <end position="133"/>
    </location>
</feature>
<evidence type="ECO:0000256" key="1">
    <source>
        <dbReference type="ARBA" id="ARBA00004141"/>
    </source>
</evidence>
<keyword evidence="2 5" id="KW-0812">Transmembrane</keyword>
<sequence length="471" mass="53059">MKVLRNYLYNVGYQILVLILPLITAPYASRVLKASGIGINAYTNSWIQYFILFGSIGIALYGNREIAYLRDDPQAVSRAFWEIQILKTITITLACIAYALFLQVYTRNHTYMVLQAINLIAVAFDITWFYNGLEDFKHTALRNTFVRILSVILIFTLVKTPDDLGLYIVILGGTTLLGNLALWPRLRKMLVKVKVSELHPLKHLHPTLILFAPQIATQVYLVLNKTMLGAMVNTDAAGYYNFSDNLIKMVLALATSMSAVLMPRVSNEFSKGRNENVNNFLYIAFDFVSFLGIAMWLGIAGIALHFGPYFYGPEYEPVGPAMLIESVIIVLIGWSNTTGLQYLMPVDRLKEFTTSVVLGAVVNIILNVPLIYLWGLNGAMIATVLSEAVVTGYQLWVIRKDVELKKMFINVPKYLIAGVTMFIPVYWINTHVHTSILTIFADVLLGIVIYGLMILLLRPTIIKNVKELIRR</sequence>
<feature type="transmembrane region" description="Helical" evidence="5">
    <location>
        <begin position="85"/>
        <end position="105"/>
    </location>
</feature>
<feature type="transmembrane region" description="Helical" evidence="5">
    <location>
        <begin position="283"/>
        <end position="306"/>
    </location>
</feature>
<dbReference type="Proteomes" id="UP000306855">
    <property type="component" value="Unassembled WGS sequence"/>
</dbReference>
<dbReference type="InterPro" id="IPR052556">
    <property type="entry name" value="PolySynth_Transporter"/>
</dbReference>
<evidence type="ECO:0000313" key="8">
    <source>
        <dbReference type="Proteomes" id="UP000289316"/>
    </source>
</evidence>
<protein>
    <submittedName>
        <fullName evidence="6">Flippase</fullName>
    </submittedName>
</protein>
<organism evidence="6 8">
    <name type="scientific">Ligilactobacillus murinus</name>
    <dbReference type="NCBI Taxonomy" id="1622"/>
    <lineage>
        <taxon>Bacteria</taxon>
        <taxon>Bacillati</taxon>
        <taxon>Bacillota</taxon>
        <taxon>Bacilli</taxon>
        <taxon>Lactobacillales</taxon>
        <taxon>Lactobacillaceae</taxon>
        <taxon>Ligilactobacillus</taxon>
    </lineage>
</organism>
<evidence type="ECO:0000313" key="6">
    <source>
        <dbReference type="EMBL" id="RXV74901.1"/>
    </source>
</evidence>
<dbReference type="EMBL" id="SRYK01000008">
    <property type="protein sequence ID" value="TGY56509.1"/>
    <property type="molecule type" value="Genomic_DNA"/>
</dbReference>
<keyword evidence="4 5" id="KW-0472">Membrane</keyword>
<feature type="transmembrane region" description="Helical" evidence="5">
    <location>
        <begin position="164"/>
        <end position="183"/>
    </location>
</feature>
<evidence type="ECO:0000256" key="3">
    <source>
        <dbReference type="ARBA" id="ARBA00022989"/>
    </source>
</evidence>
<dbReference type="PANTHER" id="PTHR43424">
    <property type="entry name" value="LOCUS PUTATIVE PROTEIN 1-RELATED"/>
    <property type="match status" value="1"/>
</dbReference>
<dbReference type="RefSeq" id="WP_119448196.1">
    <property type="nucleotide sequence ID" value="NZ_AP025728.1"/>
</dbReference>
<dbReference type="PANTHER" id="PTHR43424:SF1">
    <property type="entry name" value="LOCUS PUTATIVE PROTEIN 1-RELATED"/>
    <property type="match status" value="1"/>
</dbReference>
<feature type="transmembrane region" description="Helical" evidence="5">
    <location>
        <begin position="140"/>
        <end position="158"/>
    </location>
</feature>
<dbReference type="Proteomes" id="UP000289316">
    <property type="component" value="Unassembled WGS sequence"/>
</dbReference>
<feature type="transmembrane region" description="Helical" evidence="5">
    <location>
        <begin position="46"/>
        <end position="64"/>
    </location>
</feature>
<evidence type="ECO:0000256" key="2">
    <source>
        <dbReference type="ARBA" id="ARBA00022692"/>
    </source>
</evidence>
<name>A0A4Q2B0D5_9LACO</name>
<evidence type="ECO:0000313" key="7">
    <source>
        <dbReference type="EMBL" id="TGY56509.1"/>
    </source>
</evidence>
<dbReference type="OrthoDB" id="9815702at2"/>
<dbReference type="AlphaFoldDB" id="A0A4Q2B0D5"/>
<reference evidence="7 9" key="2">
    <citation type="submission" date="2019-04" db="EMBL/GenBank/DDBJ databases">
        <title>Microbes associate with the intestines of laboratory mice.</title>
        <authorList>
            <person name="Navarre W."/>
            <person name="Wong E."/>
            <person name="Huang K."/>
            <person name="Tropini C."/>
            <person name="Ng K."/>
            <person name="Yu B."/>
        </authorList>
    </citation>
    <scope>NUCLEOTIDE SEQUENCE [LARGE SCALE GENOMIC DNA]</scope>
    <source>
        <strain evidence="7 9">NM26_J9</strain>
    </source>
</reference>
<proteinExistence type="predicted"/>
<reference evidence="6 8" key="1">
    <citation type="submission" date="2018-09" db="EMBL/GenBank/DDBJ databases">
        <title>Murine metabolic-syndrome-specific gut microbial biobank.</title>
        <authorList>
            <person name="Liu C."/>
        </authorList>
    </citation>
    <scope>NUCLEOTIDE SEQUENCE [LARGE SCALE GENOMIC DNA]</scope>
    <source>
        <strain evidence="6 8">C-30</strain>
    </source>
</reference>
<evidence type="ECO:0000256" key="4">
    <source>
        <dbReference type="ARBA" id="ARBA00023136"/>
    </source>
</evidence>
<feature type="transmembrane region" description="Helical" evidence="5">
    <location>
        <begin position="318"/>
        <end position="340"/>
    </location>
</feature>
<evidence type="ECO:0000256" key="5">
    <source>
        <dbReference type="SAM" id="Phobius"/>
    </source>
</evidence>
<feature type="transmembrane region" description="Helical" evidence="5">
    <location>
        <begin position="352"/>
        <end position="374"/>
    </location>
</feature>
<evidence type="ECO:0000313" key="9">
    <source>
        <dbReference type="Proteomes" id="UP000306855"/>
    </source>
</evidence>
<feature type="transmembrane region" description="Helical" evidence="5">
    <location>
        <begin position="380"/>
        <end position="399"/>
    </location>
</feature>
<feature type="transmembrane region" description="Helical" evidence="5">
    <location>
        <begin position="435"/>
        <end position="457"/>
    </location>
</feature>
<comment type="subcellular location">
    <subcellularLocation>
        <location evidence="1">Membrane</location>
        <topology evidence="1">Multi-pass membrane protein</topology>
    </subcellularLocation>
</comment>
<feature type="transmembrane region" description="Helical" evidence="5">
    <location>
        <begin position="7"/>
        <end position="26"/>
    </location>
</feature>
<accession>A0A4Q2B0D5</accession>
<dbReference type="InterPro" id="IPR002797">
    <property type="entry name" value="Polysacc_synth"/>
</dbReference>
<feature type="transmembrane region" description="Helical" evidence="5">
    <location>
        <begin position="411"/>
        <end position="429"/>
    </location>
</feature>
<dbReference type="Pfam" id="PF01943">
    <property type="entry name" value="Polysacc_synt"/>
    <property type="match status" value="1"/>
</dbReference>
<keyword evidence="3 5" id="KW-1133">Transmembrane helix</keyword>
<dbReference type="GO" id="GO:0016020">
    <property type="term" value="C:membrane"/>
    <property type="evidence" value="ECO:0007669"/>
    <property type="project" value="UniProtKB-SubCell"/>
</dbReference>
<dbReference type="EMBL" id="QZFR01000016">
    <property type="protein sequence ID" value="RXV74901.1"/>
    <property type="molecule type" value="Genomic_DNA"/>
</dbReference>
<gene>
    <name evidence="6" type="ORF">D6C19_03535</name>
    <name evidence="7" type="ORF">E5340_02920</name>
</gene>